<gene>
    <name evidence="5" type="ORF">SCNRRL3882_5682</name>
</gene>
<dbReference type="EMBL" id="LT963352">
    <property type="protein sequence ID" value="SOR82231.1"/>
    <property type="molecule type" value="Genomic_DNA"/>
</dbReference>
<feature type="domain" description="Type I restriction modification DNA specificity" evidence="4">
    <location>
        <begin position="20"/>
        <end position="193"/>
    </location>
</feature>
<protein>
    <submittedName>
        <fullName evidence="5">EcoKI restriction-modification system protein HsdS</fullName>
    </submittedName>
</protein>
<keyword evidence="6" id="KW-1185">Reference proteome</keyword>
<dbReference type="GO" id="GO:0009307">
    <property type="term" value="P:DNA restriction-modification system"/>
    <property type="evidence" value="ECO:0007669"/>
    <property type="project" value="UniProtKB-KW"/>
</dbReference>
<reference evidence="6" key="1">
    <citation type="submission" date="2017-11" db="EMBL/GenBank/DDBJ databases">
        <authorList>
            <person name="Wibberg D."/>
        </authorList>
    </citation>
    <scope>NUCLEOTIDE SEQUENCE [LARGE SCALE GENOMIC DNA]</scope>
</reference>
<keyword evidence="3" id="KW-0238">DNA-binding</keyword>
<keyword evidence="2" id="KW-0680">Restriction system</keyword>
<dbReference type="RefSeq" id="WP_158688484.1">
    <property type="nucleotide sequence ID" value="NZ_LT962942.1"/>
</dbReference>
<evidence type="ECO:0000259" key="4">
    <source>
        <dbReference type="Pfam" id="PF01420"/>
    </source>
</evidence>
<evidence type="ECO:0000256" key="3">
    <source>
        <dbReference type="ARBA" id="ARBA00023125"/>
    </source>
</evidence>
<dbReference type="Gene3D" id="3.90.220.20">
    <property type="entry name" value="DNA methylase specificity domains"/>
    <property type="match status" value="2"/>
</dbReference>
<comment type="similarity">
    <text evidence="1">Belongs to the type-I restriction system S methylase family.</text>
</comment>
<dbReference type="InterPro" id="IPR044946">
    <property type="entry name" value="Restrct_endonuc_typeI_TRD_sf"/>
</dbReference>
<accession>A0A2N9BFX3</accession>
<dbReference type="CDD" id="cd17283">
    <property type="entry name" value="RMtype1_S_Hpy180ORF7835P_TRD2-CR2_like"/>
    <property type="match status" value="1"/>
</dbReference>
<dbReference type="PANTHER" id="PTHR30408:SF12">
    <property type="entry name" value="TYPE I RESTRICTION ENZYME MJAVIII SPECIFICITY SUBUNIT"/>
    <property type="match status" value="1"/>
</dbReference>
<dbReference type="Proteomes" id="UP000235464">
    <property type="component" value="Chromosome I"/>
</dbReference>
<organism evidence="5 6">
    <name type="scientific">Streptomyces chartreusis NRRL 3882</name>
    <dbReference type="NCBI Taxonomy" id="1079985"/>
    <lineage>
        <taxon>Bacteria</taxon>
        <taxon>Bacillati</taxon>
        <taxon>Actinomycetota</taxon>
        <taxon>Actinomycetes</taxon>
        <taxon>Kitasatosporales</taxon>
        <taxon>Streptomycetaceae</taxon>
        <taxon>Streptomyces</taxon>
    </lineage>
</organism>
<dbReference type="PANTHER" id="PTHR30408">
    <property type="entry name" value="TYPE-1 RESTRICTION ENZYME ECOKI SPECIFICITY PROTEIN"/>
    <property type="match status" value="1"/>
</dbReference>
<dbReference type="OrthoDB" id="3197085at2"/>
<dbReference type="Pfam" id="PF01420">
    <property type="entry name" value="Methylase_S"/>
    <property type="match status" value="1"/>
</dbReference>
<dbReference type="SUPFAM" id="SSF116734">
    <property type="entry name" value="DNA methylase specificity domain"/>
    <property type="match status" value="2"/>
</dbReference>
<dbReference type="GO" id="GO:0003677">
    <property type="term" value="F:DNA binding"/>
    <property type="evidence" value="ECO:0007669"/>
    <property type="project" value="UniProtKB-KW"/>
</dbReference>
<dbReference type="InterPro" id="IPR000055">
    <property type="entry name" value="Restrct_endonuc_typeI_TRD"/>
</dbReference>
<dbReference type="InterPro" id="IPR052021">
    <property type="entry name" value="Type-I_RS_S_subunit"/>
</dbReference>
<proteinExistence type="inferred from homology"/>
<evidence type="ECO:0000256" key="2">
    <source>
        <dbReference type="ARBA" id="ARBA00022747"/>
    </source>
</evidence>
<dbReference type="REBASE" id="228872">
    <property type="entry name" value="S.Sch3882WORF5681P"/>
</dbReference>
<name>A0A2N9BFX3_STRCX</name>
<sequence>MKNIREVPTECTVTEVGEIPSDWDVKLIGELGKVVRGGSPRPAGDPRFFNGSFIPWLTVAALTTLPESCMEVTETRGYLTKEGSEKSRILPADTVIIANSGATLGVAKILKLRCCANDGIAALIEQRAGSKEFLCYYINTQTEYLREVVAPGNGQPNLNTKLIRELPIPFPAEDEQRLIAEALSDVDGLITALDALIAKKQAIRQGLMQQLLTGRTRLPGFTKPWREVLLGEHVSYVKTVALSRAQLDNESPVRYLHYGDIHTRSSVTLDAAHETMPRVSSTLLRNAGRLQVGDLVFADASEDPDGVGKSVEVISVPSAGVVPGLHTIAARFDKSVLADGFKAYLQFIPAFRNALLRLAAGTKVLATTRSFISSIMLTLPDIDEQRAIALVIADADREIHGLLVRLAKARDVKQGMMQQLLTGRTRLPFKESVA</sequence>
<evidence type="ECO:0000313" key="6">
    <source>
        <dbReference type="Proteomes" id="UP000235464"/>
    </source>
</evidence>
<evidence type="ECO:0000256" key="1">
    <source>
        <dbReference type="ARBA" id="ARBA00010923"/>
    </source>
</evidence>
<evidence type="ECO:0000313" key="5">
    <source>
        <dbReference type="EMBL" id="SOR82231.1"/>
    </source>
</evidence>
<dbReference type="Gene3D" id="1.10.287.1120">
    <property type="entry name" value="Bipartite methylase S protein"/>
    <property type="match status" value="1"/>
</dbReference>
<dbReference type="AlphaFoldDB" id="A0A2N9BFX3"/>